<evidence type="ECO:0000259" key="8">
    <source>
        <dbReference type="PROSITE" id="PS51144"/>
    </source>
</evidence>
<organism evidence="10 11">
    <name type="scientific">Geodia barretti</name>
    <name type="common">Barrett's horny sponge</name>
    <dbReference type="NCBI Taxonomy" id="519541"/>
    <lineage>
        <taxon>Eukaryota</taxon>
        <taxon>Metazoa</taxon>
        <taxon>Porifera</taxon>
        <taxon>Demospongiae</taxon>
        <taxon>Heteroscleromorpha</taxon>
        <taxon>Tetractinellida</taxon>
        <taxon>Astrophorina</taxon>
        <taxon>Geodiidae</taxon>
        <taxon>Geodia</taxon>
    </lineage>
</organism>
<evidence type="ECO:0000256" key="3">
    <source>
        <dbReference type="ARBA" id="ARBA00022768"/>
    </source>
</evidence>
<dbReference type="FunFam" id="3.40.50.300:FF:000003">
    <property type="entry name" value="Elongation factor Tu"/>
    <property type="match status" value="1"/>
</dbReference>
<dbReference type="NCBIfam" id="TIGR00231">
    <property type="entry name" value="small_GTP"/>
    <property type="match status" value="1"/>
</dbReference>
<dbReference type="AlphaFoldDB" id="A0AA35R0V5"/>
<dbReference type="Pfam" id="PF03143">
    <property type="entry name" value="GTP_EFTU_D3"/>
    <property type="match status" value="1"/>
</dbReference>
<dbReference type="Gene3D" id="2.40.30.10">
    <property type="entry name" value="Translation factors"/>
    <property type="match status" value="2"/>
</dbReference>
<evidence type="ECO:0000313" key="10">
    <source>
        <dbReference type="EMBL" id="CAI7998539.1"/>
    </source>
</evidence>
<dbReference type="NCBIfam" id="TIGR00485">
    <property type="entry name" value="EF-Tu"/>
    <property type="match status" value="1"/>
</dbReference>
<dbReference type="InterPro" id="IPR004541">
    <property type="entry name" value="Transl_elong_EFTu/EF1A_bac/org"/>
</dbReference>
<dbReference type="InterPro" id="IPR009001">
    <property type="entry name" value="Transl_elong_EF1A/Init_IF2_C"/>
</dbReference>
<dbReference type="InterPro" id="IPR004161">
    <property type="entry name" value="EFTu-like_2"/>
</dbReference>
<dbReference type="Gene3D" id="3.10.200.10">
    <property type="entry name" value="Alpha carbonic anhydrase"/>
    <property type="match status" value="1"/>
</dbReference>
<dbReference type="PRINTS" id="PR00315">
    <property type="entry name" value="ELONGATNFCT"/>
</dbReference>
<dbReference type="Pfam" id="PF03144">
    <property type="entry name" value="GTP_EFTU_D2"/>
    <property type="match status" value="1"/>
</dbReference>
<dbReference type="SUPFAM" id="SSF50465">
    <property type="entry name" value="EF-Tu/eEF-1alpha/eIF2-gamma C-terminal domain"/>
    <property type="match status" value="1"/>
</dbReference>
<dbReference type="InterPro" id="IPR004160">
    <property type="entry name" value="Transl_elong_EFTu/EF1A_C"/>
</dbReference>
<dbReference type="NCBIfam" id="NF000766">
    <property type="entry name" value="PRK00049.1"/>
    <property type="match status" value="1"/>
</dbReference>
<dbReference type="PROSITE" id="PS00301">
    <property type="entry name" value="G_TR_1"/>
    <property type="match status" value="1"/>
</dbReference>
<keyword evidence="4" id="KW-0648">Protein biosynthesis</keyword>
<comment type="similarity">
    <text evidence="1">Belongs to the TRAFAC class translation factor GTPase superfamily. Classic translation factor GTPase family. EF-Tu/EF-1A subfamily.</text>
</comment>
<protein>
    <recommendedName>
        <fullName evidence="7">Elongation factor Tu</fullName>
    </recommendedName>
</protein>
<reference evidence="10" key="1">
    <citation type="submission" date="2023-03" db="EMBL/GenBank/DDBJ databases">
        <authorList>
            <person name="Steffen K."/>
            <person name="Cardenas P."/>
        </authorList>
    </citation>
    <scope>NUCLEOTIDE SEQUENCE</scope>
</reference>
<dbReference type="SUPFAM" id="SSF52540">
    <property type="entry name" value="P-loop containing nucleoside triphosphate hydrolases"/>
    <property type="match status" value="1"/>
</dbReference>
<dbReference type="InterPro" id="IPR009000">
    <property type="entry name" value="Transl_B-barrel_sf"/>
</dbReference>
<dbReference type="InterPro" id="IPR050055">
    <property type="entry name" value="EF-Tu_GTPase"/>
</dbReference>
<dbReference type="GO" id="GO:0003924">
    <property type="term" value="F:GTPase activity"/>
    <property type="evidence" value="ECO:0007669"/>
    <property type="project" value="InterPro"/>
</dbReference>
<dbReference type="CDD" id="cd01884">
    <property type="entry name" value="EF_Tu"/>
    <property type="match status" value="1"/>
</dbReference>
<keyword evidence="2" id="KW-0547">Nucleotide-binding</keyword>
<dbReference type="PANTHER" id="PTHR43721">
    <property type="entry name" value="ELONGATION FACTOR TU-RELATED"/>
    <property type="match status" value="1"/>
</dbReference>
<dbReference type="Pfam" id="PF00009">
    <property type="entry name" value="GTP_EFTU"/>
    <property type="match status" value="1"/>
</dbReference>
<dbReference type="InterPro" id="IPR000795">
    <property type="entry name" value="T_Tr_GTP-bd_dom"/>
</dbReference>
<evidence type="ECO:0000256" key="7">
    <source>
        <dbReference type="RuleBase" id="RU004061"/>
    </source>
</evidence>
<gene>
    <name evidence="10" type="ORF">GBAR_LOCUS2466</name>
</gene>
<dbReference type="InterPro" id="IPR041891">
    <property type="entry name" value="Alpha_CA_prokaryot-like"/>
</dbReference>
<dbReference type="CDD" id="cd03697">
    <property type="entry name" value="EFTU_II"/>
    <property type="match status" value="1"/>
</dbReference>
<evidence type="ECO:0000256" key="1">
    <source>
        <dbReference type="ARBA" id="ARBA00007249"/>
    </source>
</evidence>
<evidence type="ECO:0000259" key="9">
    <source>
        <dbReference type="PROSITE" id="PS51722"/>
    </source>
</evidence>
<dbReference type="GO" id="GO:0005525">
    <property type="term" value="F:GTP binding"/>
    <property type="evidence" value="ECO:0007669"/>
    <property type="project" value="UniProtKB-KW"/>
</dbReference>
<dbReference type="Proteomes" id="UP001174909">
    <property type="component" value="Unassembled WGS sequence"/>
</dbReference>
<evidence type="ECO:0000256" key="4">
    <source>
        <dbReference type="ARBA" id="ARBA00022917"/>
    </source>
</evidence>
<dbReference type="CDD" id="cd03707">
    <property type="entry name" value="EFTU_III"/>
    <property type="match status" value="1"/>
</dbReference>
<evidence type="ECO:0000256" key="2">
    <source>
        <dbReference type="ARBA" id="ARBA00022741"/>
    </source>
</evidence>
<dbReference type="PROSITE" id="PS51144">
    <property type="entry name" value="ALPHA_CA_2"/>
    <property type="match status" value="1"/>
</dbReference>
<dbReference type="SUPFAM" id="SSF50447">
    <property type="entry name" value="Translation proteins"/>
    <property type="match status" value="1"/>
</dbReference>
<dbReference type="GO" id="GO:0005829">
    <property type="term" value="C:cytosol"/>
    <property type="evidence" value="ECO:0007669"/>
    <property type="project" value="TreeGrafter"/>
</dbReference>
<dbReference type="NCBIfam" id="NF009373">
    <property type="entry name" value="PRK12736.1"/>
    <property type="match status" value="1"/>
</dbReference>
<dbReference type="CDD" id="cd03124">
    <property type="entry name" value="alpha_CA_prokaryotic_like"/>
    <property type="match status" value="1"/>
</dbReference>
<dbReference type="InterPro" id="IPR033720">
    <property type="entry name" value="EFTU_2"/>
</dbReference>
<evidence type="ECO:0000313" key="11">
    <source>
        <dbReference type="Proteomes" id="UP001174909"/>
    </source>
</evidence>
<dbReference type="EMBL" id="CASHTH010000351">
    <property type="protein sequence ID" value="CAI7998539.1"/>
    <property type="molecule type" value="Genomic_DNA"/>
</dbReference>
<evidence type="ECO:0000256" key="6">
    <source>
        <dbReference type="ARBA" id="ARBA00051990"/>
    </source>
</evidence>
<name>A0AA35R0V5_GEOBA</name>
<keyword evidence="5" id="KW-0342">GTP-binding</keyword>
<dbReference type="InterPro" id="IPR005225">
    <property type="entry name" value="Small_GTP-bd"/>
</dbReference>
<dbReference type="HAMAP" id="MF_00118_B">
    <property type="entry name" value="EF_Tu_B"/>
    <property type="match status" value="1"/>
</dbReference>
<dbReference type="InterPro" id="IPR036398">
    <property type="entry name" value="CA_dom_sf"/>
</dbReference>
<dbReference type="NCBIfam" id="NF009372">
    <property type="entry name" value="PRK12735.1"/>
    <property type="match status" value="1"/>
</dbReference>
<dbReference type="InterPro" id="IPR027417">
    <property type="entry name" value="P-loop_NTPase"/>
</dbReference>
<keyword evidence="11" id="KW-1185">Reference proteome</keyword>
<comment type="caution">
    <text evidence="10">The sequence shown here is derived from an EMBL/GenBank/DDBJ whole genome shotgun (WGS) entry which is preliminary data.</text>
</comment>
<comment type="catalytic activity">
    <reaction evidence="6">
        <text>GTP + H2O = GDP + phosphate + H(+)</text>
        <dbReference type="Rhea" id="RHEA:19669"/>
        <dbReference type="ChEBI" id="CHEBI:15377"/>
        <dbReference type="ChEBI" id="CHEBI:15378"/>
        <dbReference type="ChEBI" id="CHEBI:37565"/>
        <dbReference type="ChEBI" id="CHEBI:43474"/>
        <dbReference type="ChEBI" id="CHEBI:58189"/>
        <dbReference type="EC" id="3.6.5.3"/>
    </reaction>
    <physiologicalReaction direction="left-to-right" evidence="6">
        <dbReference type="Rhea" id="RHEA:19670"/>
    </physiologicalReaction>
</comment>
<keyword evidence="3 10" id="KW-0251">Elongation factor</keyword>
<feature type="domain" description="Tr-type G" evidence="9">
    <location>
        <begin position="209"/>
        <end position="403"/>
    </location>
</feature>
<dbReference type="PANTHER" id="PTHR43721:SF22">
    <property type="entry name" value="ELONGATION FACTOR TU, MITOCHONDRIAL"/>
    <property type="match status" value="1"/>
</dbReference>
<dbReference type="FunFam" id="2.40.30.10:FF:000001">
    <property type="entry name" value="Elongation factor Tu"/>
    <property type="match status" value="1"/>
</dbReference>
<dbReference type="GO" id="GO:0003746">
    <property type="term" value="F:translation elongation factor activity"/>
    <property type="evidence" value="ECO:0007669"/>
    <property type="project" value="UniProtKB-KW"/>
</dbReference>
<proteinExistence type="inferred from homology"/>
<dbReference type="InterPro" id="IPR041709">
    <property type="entry name" value="EF-Tu_GTP-bd"/>
</dbReference>
<dbReference type="InterPro" id="IPR031157">
    <property type="entry name" value="G_TR_CS"/>
</dbReference>
<sequence>MTCDAGQTEWGYSGPAGPEYWGNLSDEYKLCSGGVEQSPIDISGYETSDGPAIAFEYGGRAVSARNTGHTVYLDFEQGNAISIEDRQYQLLGVHSHSPGEHRVDGESFAAELHLVHEDAEGNLAVIGLLFRLGEPSPLVQALLDTAPETGATAQLGSGVDAADFVPDQLDYYGYGGSLTTPPCTEGVRWIVIQSIGAVSPEQQVFDRTKPHVNVGTIGHVDHGKTTLTAAITRVLSEEGGANFRGMDEIDNAPEEKARGVTIAIAHVEYETGYRHYAHVDCPGHADYIKNMITGAAQMDGAVLVVSAPDGPMPQTREHILLARQVEVPFIIVALNKVDMMDDEELLELVELEVRELLSTYDFPGDDTPVVRVSGLKALEGDAEAMSGVRQLVQTMDDYIPQPARVTDRPFLMPIEDVFGIKGRGTVVTGRVERGQLNVGQEVEIIRSGDVRKTVATGLEMFHKLLDTTEAGDAVGVLLRGVDRDEVERGQVLVAPGSMRPYKKAEAEVYVLSQSEGGRHTPFFTGYKPQFYIRTSDITGEIALPDGVEMVMPGDNITMTVNLITPIAVEEGLRFAIREGGRTVGAGVFTRLLE</sequence>
<accession>A0AA35R0V5</accession>
<dbReference type="PROSITE" id="PS51722">
    <property type="entry name" value="G_TR_2"/>
    <property type="match status" value="1"/>
</dbReference>
<dbReference type="Pfam" id="PF00194">
    <property type="entry name" value="Carb_anhydrase"/>
    <property type="match status" value="1"/>
</dbReference>
<dbReference type="SUPFAM" id="SSF51069">
    <property type="entry name" value="Carbonic anhydrase"/>
    <property type="match status" value="1"/>
</dbReference>
<dbReference type="InterPro" id="IPR001148">
    <property type="entry name" value="CA_dom"/>
</dbReference>
<evidence type="ECO:0000256" key="5">
    <source>
        <dbReference type="ARBA" id="ARBA00023134"/>
    </source>
</evidence>
<feature type="domain" description="Alpha-carbonic anhydrase" evidence="8">
    <location>
        <begin position="8"/>
        <end position="239"/>
    </location>
</feature>
<dbReference type="Gene3D" id="3.40.50.300">
    <property type="entry name" value="P-loop containing nucleotide triphosphate hydrolases"/>
    <property type="match status" value="1"/>
</dbReference>
<dbReference type="SMART" id="SM01057">
    <property type="entry name" value="Carb_anhydrase"/>
    <property type="match status" value="1"/>
</dbReference>